<name>A0AA87ZDM6_FICCA</name>
<dbReference type="AlphaFoldDB" id="A0AA87ZDM6"/>
<accession>A0AA87ZDM6</accession>
<comment type="caution">
    <text evidence="1">The sequence shown here is derived from an EMBL/GenBank/DDBJ whole genome shotgun (WGS) entry which is preliminary data.</text>
</comment>
<protein>
    <submittedName>
        <fullName evidence="1">Uncharacterized protein</fullName>
    </submittedName>
</protein>
<dbReference type="GO" id="GO:0016491">
    <property type="term" value="F:oxidoreductase activity"/>
    <property type="evidence" value="ECO:0007669"/>
    <property type="project" value="InterPro"/>
</dbReference>
<keyword evidence="2" id="KW-1185">Reference proteome</keyword>
<proteinExistence type="predicted"/>
<dbReference type="GO" id="GO:0009073">
    <property type="term" value="P:aromatic amino acid family biosynthetic process"/>
    <property type="evidence" value="ECO:0007669"/>
    <property type="project" value="InterPro"/>
</dbReference>
<dbReference type="InterPro" id="IPR002812">
    <property type="entry name" value="DHQS"/>
</dbReference>
<dbReference type="PANTHER" id="PTHR33563:SF9">
    <property type="entry name" value="USPA DOMAIN-CONTAINING PROTEIN"/>
    <property type="match status" value="1"/>
</dbReference>
<dbReference type="PANTHER" id="PTHR33563">
    <property type="match status" value="1"/>
</dbReference>
<evidence type="ECO:0000313" key="2">
    <source>
        <dbReference type="Proteomes" id="UP001187192"/>
    </source>
</evidence>
<reference evidence="1" key="1">
    <citation type="submission" date="2023-07" db="EMBL/GenBank/DDBJ databases">
        <title>draft genome sequence of fig (Ficus carica).</title>
        <authorList>
            <person name="Takahashi T."/>
            <person name="Nishimura K."/>
        </authorList>
    </citation>
    <scope>NUCLEOTIDE SEQUENCE</scope>
</reference>
<sequence length="259" mass="29434">MLSAGLKAKLGKKRISHFLGNKSSLADDLRLIMDSPYKSNPKKHVVIVMDGLEEFTTELLEWVLANLITSTGCIVTLLGVMPWLNLPLSTKTWLDVWSVEFGVVRKLVSEKSDWIKSDFKYLKLKEVIDLCKSYGVVLQKKVVMGYPSRLLVVEQITSLSATWVVFDRYQRQVDLKFYAKKIPCNMVVMNGEGEFDMIKGRSVIKLNRIETSNPGESPPSTLPTPKLVISDRLKGILKERSQGHYYDLDDDEKEVYLSV</sequence>
<dbReference type="EMBL" id="BTGU01000003">
    <property type="protein sequence ID" value="GMN30605.1"/>
    <property type="molecule type" value="Genomic_DNA"/>
</dbReference>
<dbReference type="Proteomes" id="UP001187192">
    <property type="component" value="Unassembled WGS sequence"/>
</dbReference>
<evidence type="ECO:0000313" key="1">
    <source>
        <dbReference type="EMBL" id="GMN30605.1"/>
    </source>
</evidence>
<gene>
    <name evidence="1" type="ORF">TIFTF001_002878</name>
</gene>
<dbReference type="GO" id="GO:0003856">
    <property type="term" value="F:3-dehydroquinate synthase activity"/>
    <property type="evidence" value="ECO:0007669"/>
    <property type="project" value="InterPro"/>
</dbReference>
<dbReference type="Gramene" id="FCD_00025138-RA">
    <property type="protein sequence ID" value="FCD_00025138-RA:cds"/>
    <property type="gene ID" value="FCD_00025138"/>
</dbReference>
<organism evidence="1 2">
    <name type="scientific">Ficus carica</name>
    <name type="common">Common fig</name>
    <dbReference type="NCBI Taxonomy" id="3494"/>
    <lineage>
        <taxon>Eukaryota</taxon>
        <taxon>Viridiplantae</taxon>
        <taxon>Streptophyta</taxon>
        <taxon>Embryophyta</taxon>
        <taxon>Tracheophyta</taxon>
        <taxon>Spermatophyta</taxon>
        <taxon>Magnoliopsida</taxon>
        <taxon>eudicotyledons</taxon>
        <taxon>Gunneridae</taxon>
        <taxon>Pentapetalae</taxon>
        <taxon>rosids</taxon>
        <taxon>fabids</taxon>
        <taxon>Rosales</taxon>
        <taxon>Moraceae</taxon>
        <taxon>Ficeae</taxon>
        <taxon>Ficus</taxon>
    </lineage>
</organism>